<dbReference type="Proteomes" id="UP000014500">
    <property type="component" value="Unassembled WGS sequence"/>
</dbReference>
<accession>T1IKF0</accession>
<dbReference type="AlphaFoldDB" id="T1IKF0"/>
<keyword evidence="4" id="KW-1185">Reference proteome</keyword>
<feature type="domain" description="Nose resistant-to-fluoxetine protein N-terminal" evidence="2">
    <location>
        <begin position="60"/>
        <end position="167"/>
    </location>
</feature>
<dbReference type="SMART" id="SM00703">
    <property type="entry name" value="NRF"/>
    <property type="match status" value="1"/>
</dbReference>
<keyword evidence="1" id="KW-0732">Signal</keyword>
<evidence type="ECO:0000259" key="2">
    <source>
        <dbReference type="SMART" id="SM00703"/>
    </source>
</evidence>
<dbReference type="InterPro" id="IPR006621">
    <property type="entry name" value="Nose-resist-to-fluoxetine_N"/>
</dbReference>
<reference evidence="4" key="1">
    <citation type="submission" date="2011-05" db="EMBL/GenBank/DDBJ databases">
        <authorList>
            <person name="Richards S.R."/>
            <person name="Qu J."/>
            <person name="Jiang H."/>
            <person name="Jhangiani S.N."/>
            <person name="Agravi P."/>
            <person name="Goodspeed R."/>
            <person name="Gross S."/>
            <person name="Mandapat C."/>
            <person name="Jackson L."/>
            <person name="Mathew T."/>
            <person name="Pu L."/>
            <person name="Thornton R."/>
            <person name="Saada N."/>
            <person name="Wilczek-Boney K.B."/>
            <person name="Lee S."/>
            <person name="Kovar C."/>
            <person name="Wu Y."/>
            <person name="Scherer S.E."/>
            <person name="Worley K.C."/>
            <person name="Muzny D.M."/>
            <person name="Gibbs R."/>
        </authorList>
    </citation>
    <scope>NUCLEOTIDE SEQUENCE</scope>
    <source>
        <strain evidence="4">Brora</strain>
    </source>
</reference>
<dbReference type="HOGENOM" id="CLU_1588538_0_0_1"/>
<dbReference type="EnsemblMetazoa" id="SMAR001398-RA">
    <property type="protein sequence ID" value="SMAR001398-PA"/>
    <property type="gene ID" value="SMAR001398"/>
</dbReference>
<protein>
    <recommendedName>
        <fullName evidence="2">Nose resistant-to-fluoxetine protein N-terminal domain-containing protein</fullName>
    </recommendedName>
</protein>
<dbReference type="Pfam" id="PF20146">
    <property type="entry name" value="NRF"/>
    <property type="match status" value="1"/>
</dbReference>
<evidence type="ECO:0000313" key="4">
    <source>
        <dbReference type="Proteomes" id="UP000014500"/>
    </source>
</evidence>
<feature type="signal peptide" evidence="1">
    <location>
        <begin position="1"/>
        <end position="19"/>
    </location>
</feature>
<evidence type="ECO:0000256" key="1">
    <source>
        <dbReference type="SAM" id="SignalP"/>
    </source>
</evidence>
<sequence>MDIFLHIFLLFVAFTKGKGLDVTAEHSTTDIGHGAFDEWFKYFHREISIALSAVGKSNVSNSCKSHLFSYLYDLESDKPWAVQMWDSMDALPAGILQGNVFFWPGSLDECLQIVEMKPQYCLTRMSINSTRSQNLQFLFLSNSAVSIWNLFYQQYVQPKKLAIFCMLI</sequence>
<name>T1IKF0_STRMM</name>
<reference evidence="3" key="2">
    <citation type="submission" date="2015-02" db="UniProtKB">
        <authorList>
            <consortium name="EnsemblMetazoa"/>
        </authorList>
    </citation>
    <scope>IDENTIFICATION</scope>
</reference>
<evidence type="ECO:0000313" key="3">
    <source>
        <dbReference type="EnsemblMetazoa" id="SMAR001398-PA"/>
    </source>
</evidence>
<proteinExistence type="predicted"/>
<dbReference type="EMBL" id="JH430517">
    <property type="status" value="NOT_ANNOTATED_CDS"/>
    <property type="molecule type" value="Genomic_DNA"/>
</dbReference>
<organism evidence="3 4">
    <name type="scientific">Strigamia maritima</name>
    <name type="common">European centipede</name>
    <name type="synonym">Geophilus maritimus</name>
    <dbReference type="NCBI Taxonomy" id="126957"/>
    <lineage>
        <taxon>Eukaryota</taxon>
        <taxon>Metazoa</taxon>
        <taxon>Ecdysozoa</taxon>
        <taxon>Arthropoda</taxon>
        <taxon>Myriapoda</taxon>
        <taxon>Chilopoda</taxon>
        <taxon>Pleurostigmophora</taxon>
        <taxon>Geophilomorpha</taxon>
        <taxon>Linotaeniidae</taxon>
        <taxon>Strigamia</taxon>
    </lineage>
</organism>
<dbReference type="PhylomeDB" id="T1IKF0"/>
<feature type="chain" id="PRO_5004589852" description="Nose resistant-to-fluoxetine protein N-terminal domain-containing protein" evidence="1">
    <location>
        <begin position="20"/>
        <end position="168"/>
    </location>
</feature>